<evidence type="ECO:0000256" key="6">
    <source>
        <dbReference type="SAM" id="Phobius"/>
    </source>
</evidence>
<dbReference type="Pfam" id="PF07690">
    <property type="entry name" value="MFS_1"/>
    <property type="match status" value="1"/>
</dbReference>
<feature type="transmembrane region" description="Helical" evidence="6">
    <location>
        <begin position="387"/>
        <end position="406"/>
    </location>
</feature>
<evidence type="ECO:0000313" key="9">
    <source>
        <dbReference type="Proteomes" id="UP001500908"/>
    </source>
</evidence>
<keyword evidence="9" id="KW-1185">Reference proteome</keyword>
<feature type="transmembrane region" description="Helical" evidence="6">
    <location>
        <begin position="292"/>
        <end position="312"/>
    </location>
</feature>
<evidence type="ECO:0000256" key="3">
    <source>
        <dbReference type="ARBA" id="ARBA00022989"/>
    </source>
</evidence>
<feature type="transmembrane region" description="Helical" evidence="6">
    <location>
        <begin position="357"/>
        <end position="381"/>
    </location>
</feature>
<dbReference type="InterPro" id="IPR052952">
    <property type="entry name" value="MFS-Transporter"/>
</dbReference>
<evidence type="ECO:0000256" key="2">
    <source>
        <dbReference type="ARBA" id="ARBA00022692"/>
    </source>
</evidence>
<dbReference type="Proteomes" id="UP001500908">
    <property type="component" value="Unassembled WGS sequence"/>
</dbReference>
<feature type="transmembrane region" description="Helical" evidence="6">
    <location>
        <begin position="224"/>
        <end position="250"/>
    </location>
</feature>
<comment type="subcellular location">
    <subcellularLocation>
        <location evidence="1">Cell membrane</location>
        <topology evidence="1">Multi-pass membrane protein</topology>
    </subcellularLocation>
</comment>
<dbReference type="EMBL" id="BAABDD010000014">
    <property type="protein sequence ID" value="GAA3750198.1"/>
    <property type="molecule type" value="Genomic_DNA"/>
</dbReference>
<proteinExistence type="predicted"/>
<keyword evidence="4 6" id="KW-0472">Membrane</keyword>
<dbReference type="SUPFAM" id="SSF103473">
    <property type="entry name" value="MFS general substrate transporter"/>
    <property type="match status" value="1"/>
</dbReference>
<feature type="transmembrane region" description="Helical" evidence="6">
    <location>
        <begin position="318"/>
        <end position="337"/>
    </location>
</feature>
<dbReference type="InterPro" id="IPR020846">
    <property type="entry name" value="MFS_dom"/>
</dbReference>
<dbReference type="InterPro" id="IPR011701">
    <property type="entry name" value="MFS"/>
</dbReference>
<keyword evidence="3 6" id="KW-1133">Transmembrane helix</keyword>
<organism evidence="8 9">
    <name type="scientific">Salinactinospora qingdaonensis</name>
    <dbReference type="NCBI Taxonomy" id="702744"/>
    <lineage>
        <taxon>Bacteria</taxon>
        <taxon>Bacillati</taxon>
        <taxon>Actinomycetota</taxon>
        <taxon>Actinomycetes</taxon>
        <taxon>Streptosporangiales</taxon>
        <taxon>Nocardiopsidaceae</taxon>
        <taxon>Salinactinospora</taxon>
    </lineage>
</organism>
<dbReference type="PANTHER" id="PTHR23527">
    <property type="entry name" value="BLL3282 PROTEIN"/>
    <property type="match status" value="1"/>
</dbReference>
<evidence type="ECO:0000313" key="8">
    <source>
        <dbReference type="EMBL" id="GAA3750198.1"/>
    </source>
</evidence>
<feature type="transmembrane region" description="Helical" evidence="6">
    <location>
        <begin position="36"/>
        <end position="55"/>
    </location>
</feature>
<comment type="caution">
    <text evidence="8">The sequence shown here is derived from an EMBL/GenBank/DDBJ whole genome shotgun (WGS) entry which is preliminary data.</text>
</comment>
<evidence type="ECO:0000256" key="5">
    <source>
        <dbReference type="SAM" id="MobiDB-lite"/>
    </source>
</evidence>
<keyword evidence="2 6" id="KW-0812">Transmembrane</keyword>
<feature type="transmembrane region" description="Helical" evidence="6">
    <location>
        <begin position="262"/>
        <end position="280"/>
    </location>
</feature>
<dbReference type="InterPro" id="IPR036259">
    <property type="entry name" value="MFS_trans_sf"/>
</dbReference>
<evidence type="ECO:0000256" key="4">
    <source>
        <dbReference type="ARBA" id="ARBA00023136"/>
    </source>
</evidence>
<reference evidence="9" key="1">
    <citation type="journal article" date="2019" name="Int. J. Syst. Evol. Microbiol.">
        <title>The Global Catalogue of Microorganisms (GCM) 10K type strain sequencing project: providing services to taxonomists for standard genome sequencing and annotation.</title>
        <authorList>
            <consortium name="The Broad Institute Genomics Platform"/>
            <consortium name="The Broad Institute Genome Sequencing Center for Infectious Disease"/>
            <person name="Wu L."/>
            <person name="Ma J."/>
        </authorList>
    </citation>
    <scope>NUCLEOTIDE SEQUENCE [LARGE SCALE GENOMIC DNA]</scope>
    <source>
        <strain evidence="9">JCM 17137</strain>
    </source>
</reference>
<evidence type="ECO:0000259" key="7">
    <source>
        <dbReference type="PROSITE" id="PS50850"/>
    </source>
</evidence>
<sequence length="414" mass="41685">MAGYLAGLMTLQAAVFTTLGALAPFIRTSLDISTSAMGVIGAAPYIGTGLAAAWLGTWVDAGRPARVIAVTTAGMATALAAVAASLNVAMLMAGFLLAGVARSAVPPLTDRLGYELCPVDSRGLVFGIKQMGTPAGAGLVSLTLPTIAASSAGWRGAIACLAVVVVLVGLPLSRTVPSARPTPTGPPQDTPEEPAPAHGDDSPQPPPHRPATASARMLATVRPLAPVMTFSFGMGVFISATMTFLTLFFVDTVGLDPVTAGAWFALFSVGGAIGRIAWGWASDALWSGRRGYPLVACALTGGTVAICLGAIPDLLIGVLGPLTALLFGLVAQGWVGLSRAFGAETLGRGRAGRAGGVLLSSMMAGGLFGPVLFGAAVGVTGGYGPSWIAMGTIALLTAAMVLPSAVRERSPRTY</sequence>
<name>A0ABP7FXC0_9ACTN</name>
<gene>
    <name evidence="8" type="ORF">GCM10022402_31700</name>
</gene>
<protein>
    <recommendedName>
        <fullName evidence="7">Major facilitator superfamily (MFS) profile domain-containing protein</fullName>
    </recommendedName>
</protein>
<accession>A0ABP7FXC0</accession>
<feature type="domain" description="Major facilitator superfamily (MFS) profile" evidence="7">
    <location>
        <begin position="1"/>
        <end position="409"/>
    </location>
</feature>
<dbReference type="PROSITE" id="PS50850">
    <property type="entry name" value="MFS"/>
    <property type="match status" value="1"/>
</dbReference>
<evidence type="ECO:0000256" key="1">
    <source>
        <dbReference type="ARBA" id="ARBA00004651"/>
    </source>
</evidence>
<dbReference type="PANTHER" id="PTHR23527:SF1">
    <property type="entry name" value="BLL3282 PROTEIN"/>
    <property type="match status" value="1"/>
</dbReference>
<feature type="transmembrane region" description="Helical" evidence="6">
    <location>
        <begin position="67"/>
        <end position="98"/>
    </location>
</feature>
<dbReference type="Gene3D" id="1.20.1250.20">
    <property type="entry name" value="MFS general substrate transporter like domains"/>
    <property type="match status" value="2"/>
</dbReference>
<feature type="transmembrane region" description="Helical" evidence="6">
    <location>
        <begin position="152"/>
        <end position="172"/>
    </location>
</feature>
<feature type="region of interest" description="Disordered" evidence="5">
    <location>
        <begin position="177"/>
        <end position="212"/>
    </location>
</feature>